<evidence type="ECO:0000313" key="2">
    <source>
        <dbReference type="EMBL" id="KAG8037952.1"/>
    </source>
</evidence>
<evidence type="ECO:0000256" key="1">
    <source>
        <dbReference type="SAM" id="MobiDB-lite"/>
    </source>
</evidence>
<organism evidence="2 3">
    <name type="scientific">Zizania palustris</name>
    <name type="common">Northern wild rice</name>
    <dbReference type="NCBI Taxonomy" id="103762"/>
    <lineage>
        <taxon>Eukaryota</taxon>
        <taxon>Viridiplantae</taxon>
        <taxon>Streptophyta</taxon>
        <taxon>Embryophyta</taxon>
        <taxon>Tracheophyta</taxon>
        <taxon>Spermatophyta</taxon>
        <taxon>Magnoliopsida</taxon>
        <taxon>Liliopsida</taxon>
        <taxon>Poales</taxon>
        <taxon>Poaceae</taxon>
        <taxon>BOP clade</taxon>
        <taxon>Oryzoideae</taxon>
        <taxon>Oryzeae</taxon>
        <taxon>Zizaniinae</taxon>
        <taxon>Zizania</taxon>
    </lineage>
</organism>
<name>A0A8J5URK8_ZIZPA</name>
<comment type="caution">
    <text evidence="2">The sequence shown here is derived from an EMBL/GenBank/DDBJ whole genome shotgun (WGS) entry which is preliminary data.</text>
</comment>
<dbReference type="AlphaFoldDB" id="A0A8J5URK8"/>
<protein>
    <submittedName>
        <fullName evidence="2">Uncharacterized protein</fullName>
    </submittedName>
</protein>
<accession>A0A8J5URK8</accession>
<proteinExistence type="predicted"/>
<reference evidence="2" key="1">
    <citation type="journal article" date="2021" name="bioRxiv">
        <title>Whole Genome Assembly and Annotation of Northern Wild Rice, Zizania palustris L., Supports a Whole Genome Duplication in the Zizania Genus.</title>
        <authorList>
            <person name="Haas M."/>
            <person name="Kono T."/>
            <person name="Macchietto M."/>
            <person name="Millas R."/>
            <person name="McGilp L."/>
            <person name="Shao M."/>
            <person name="Duquette J."/>
            <person name="Hirsch C.N."/>
            <person name="Kimball J."/>
        </authorList>
    </citation>
    <scope>NUCLEOTIDE SEQUENCE</scope>
    <source>
        <tissue evidence="2">Fresh leaf tissue</tissue>
    </source>
</reference>
<gene>
    <name evidence="2" type="ORF">GUJ93_ZPchr0024g29089</name>
</gene>
<sequence>MHRSQSTGSDRHQTGSGPVWLAGGGQLPLHIPPPLLPIGRYKARHVAPARRGCACARRATVPVPPAGEDFTAARARGRWKIGGGVG</sequence>
<reference evidence="2" key="2">
    <citation type="submission" date="2021-02" db="EMBL/GenBank/DDBJ databases">
        <authorList>
            <person name="Kimball J.A."/>
            <person name="Haas M.W."/>
            <person name="Macchietto M."/>
            <person name="Kono T."/>
            <person name="Duquette J."/>
            <person name="Shao M."/>
        </authorList>
    </citation>
    <scope>NUCLEOTIDE SEQUENCE</scope>
    <source>
        <tissue evidence="2">Fresh leaf tissue</tissue>
    </source>
</reference>
<dbReference type="EMBL" id="JAAALK010002057">
    <property type="protein sequence ID" value="KAG8037952.1"/>
    <property type="molecule type" value="Genomic_DNA"/>
</dbReference>
<keyword evidence="3" id="KW-1185">Reference proteome</keyword>
<evidence type="ECO:0000313" key="3">
    <source>
        <dbReference type="Proteomes" id="UP000729402"/>
    </source>
</evidence>
<dbReference type="Proteomes" id="UP000729402">
    <property type="component" value="Unassembled WGS sequence"/>
</dbReference>
<feature type="region of interest" description="Disordered" evidence="1">
    <location>
        <begin position="1"/>
        <end position="21"/>
    </location>
</feature>